<keyword evidence="1" id="KW-0812">Transmembrane</keyword>
<sequence length="361" mass="37982">MHRVYRIALVLKSARCEGRVKNSLLLFFVSLLSLYARGRRKIAVALFFLSMLATGATAAALVMWGVGGALYGQLAELLGPGRYVVFGGSFSDADLLAAVQAVCSPGGYGVVYRPVKVRYVNGSVATFTAAFVPRGLMRGIEVLDAVALRHVAAAGDVVDVEVGGRWYQVRIAEVRDFTVFVPGLAADLYLDAELLGPARYDVLVVEKGNCGGARELEALFPRAQVFDADLVLTGVWSQLLAYLGATALVSASSIATAASLTYTAAALTLAASYKEFAVLRLLGLKRRSLVALMAALFLTPSAAGALVVLLASLSVEDVLGVSVRLYTAASAALVTAASALSLAPTLRKLYSLTPLEAIRAE</sequence>
<evidence type="ECO:0000313" key="3">
    <source>
        <dbReference type="Proteomes" id="UP000001431"/>
    </source>
</evidence>
<organism evidence="2 3">
    <name type="scientific">Pyrobaculum calidifontis (strain DSM 21063 / JCM 11548 / VA1)</name>
    <dbReference type="NCBI Taxonomy" id="410359"/>
    <lineage>
        <taxon>Archaea</taxon>
        <taxon>Thermoproteota</taxon>
        <taxon>Thermoprotei</taxon>
        <taxon>Thermoproteales</taxon>
        <taxon>Thermoproteaceae</taxon>
        <taxon>Pyrobaculum</taxon>
    </lineage>
</organism>
<feature type="transmembrane region" description="Helical" evidence="1">
    <location>
        <begin position="239"/>
        <end position="269"/>
    </location>
</feature>
<dbReference type="eggNOG" id="arCOG07074">
    <property type="taxonomic scope" value="Archaea"/>
</dbReference>
<dbReference type="HOGENOM" id="CLU_820439_0_0_2"/>
<name>A3MTW7_PYRCJ</name>
<dbReference type="KEGG" id="pcl:Pcal_0658"/>
<dbReference type="EMBL" id="CP000561">
    <property type="protein sequence ID" value="ABO08084.1"/>
    <property type="molecule type" value="Genomic_DNA"/>
</dbReference>
<gene>
    <name evidence="2" type="ordered locus">Pcal_0658</name>
</gene>
<accession>A3MTW7</accession>
<evidence type="ECO:0008006" key="4">
    <source>
        <dbReference type="Google" id="ProtNLM"/>
    </source>
</evidence>
<evidence type="ECO:0000256" key="1">
    <source>
        <dbReference type="SAM" id="Phobius"/>
    </source>
</evidence>
<reference evidence="2" key="1">
    <citation type="submission" date="2007-02" db="EMBL/GenBank/DDBJ databases">
        <title>Complete sequence of Pyrobaculum calidifontis JCM 11548.</title>
        <authorList>
            <consortium name="US DOE Joint Genome Institute"/>
            <person name="Copeland A."/>
            <person name="Lucas S."/>
            <person name="Lapidus A."/>
            <person name="Barry K."/>
            <person name="Glavina del Rio T."/>
            <person name="Dalin E."/>
            <person name="Tice H."/>
            <person name="Pitluck S."/>
            <person name="Chain P."/>
            <person name="Malfatti S."/>
            <person name="Shin M."/>
            <person name="Vergez L."/>
            <person name="Schmutz J."/>
            <person name="Larimer F."/>
            <person name="Land M."/>
            <person name="Hauser L."/>
            <person name="Kyrpides N."/>
            <person name="Mikhailova N."/>
            <person name="Cozen A.E."/>
            <person name="Fitz-Gibbon S.T."/>
            <person name="House C.H."/>
            <person name="Saltikov C."/>
            <person name="Lowe T.M."/>
            <person name="Richardson P."/>
        </authorList>
    </citation>
    <scope>NUCLEOTIDE SEQUENCE [LARGE SCALE GENOMIC DNA]</scope>
    <source>
        <strain evidence="2">JCM 11548</strain>
    </source>
</reference>
<feature type="transmembrane region" description="Helical" evidence="1">
    <location>
        <begin position="325"/>
        <end position="343"/>
    </location>
</feature>
<keyword evidence="3" id="KW-1185">Reference proteome</keyword>
<evidence type="ECO:0000313" key="2">
    <source>
        <dbReference type="EMBL" id="ABO08084.1"/>
    </source>
</evidence>
<keyword evidence="1" id="KW-0472">Membrane</keyword>
<feature type="transmembrane region" description="Helical" evidence="1">
    <location>
        <begin position="43"/>
        <end position="66"/>
    </location>
</feature>
<protein>
    <recommendedName>
        <fullName evidence="4">ABC3 transporter permease protein domain-containing protein</fullName>
    </recommendedName>
</protein>
<feature type="transmembrane region" description="Helical" evidence="1">
    <location>
        <begin position="289"/>
        <end position="313"/>
    </location>
</feature>
<keyword evidence="1" id="KW-1133">Transmembrane helix</keyword>
<dbReference type="AlphaFoldDB" id="A3MTW7"/>
<proteinExistence type="predicted"/>
<dbReference type="Proteomes" id="UP000001431">
    <property type="component" value="Chromosome"/>
</dbReference>